<reference evidence="3" key="1">
    <citation type="journal article" date="2019" name="Int. J. Syst. Evol. Microbiol.">
        <title>The Global Catalogue of Microorganisms (GCM) 10K type strain sequencing project: providing services to taxonomists for standard genome sequencing and annotation.</title>
        <authorList>
            <consortium name="The Broad Institute Genomics Platform"/>
            <consortium name="The Broad Institute Genome Sequencing Center for Infectious Disease"/>
            <person name="Wu L."/>
            <person name="Ma J."/>
        </authorList>
    </citation>
    <scope>NUCLEOTIDE SEQUENCE [LARGE SCALE GENOMIC DNA]</scope>
    <source>
        <strain evidence="3">JCM 4737</strain>
    </source>
</reference>
<sequence length="66" mass="7580">MRTGRVRRKPRRQAQQRQPRYRHPMVMISERPASEDDRAVPGDWDGDLIKGRENGSAIGTPVERGP</sequence>
<evidence type="ECO:0000313" key="3">
    <source>
        <dbReference type="Proteomes" id="UP000599437"/>
    </source>
</evidence>
<dbReference type="Proteomes" id="UP000599437">
    <property type="component" value="Unassembled WGS sequence"/>
</dbReference>
<evidence type="ECO:0008006" key="4">
    <source>
        <dbReference type="Google" id="ProtNLM"/>
    </source>
</evidence>
<feature type="region of interest" description="Disordered" evidence="1">
    <location>
        <begin position="1"/>
        <end position="66"/>
    </location>
</feature>
<evidence type="ECO:0000313" key="2">
    <source>
        <dbReference type="EMBL" id="GHB33506.1"/>
    </source>
</evidence>
<dbReference type="EMBL" id="BMVO01000052">
    <property type="protein sequence ID" value="GHB33506.1"/>
    <property type="molecule type" value="Genomic_DNA"/>
</dbReference>
<keyword evidence="3" id="KW-1185">Reference proteome</keyword>
<accession>A0ABQ3EIH9</accession>
<evidence type="ECO:0000256" key="1">
    <source>
        <dbReference type="SAM" id="MobiDB-lite"/>
    </source>
</evidence>
<name>A0ABQ3EIH9_9ACTN</name>
<gene>
    <name evidence="2" type="ORF">GCM10010346_65910</name>
</gene>
<protein>
    <recommendedName>
        <fullName evidence="4">Transposase</fullName>
    </recommendedName>
</protein>
<feature type="compositionally biased region" description="Basic residues" evidence="1">
    <location>
        <begin position="1"/>
        <end position="23"/>
    </location>
</feature>
<comment type="caution">
    <text evidence="2">The sequence shown here is derived from an EMBL/GenBank/DDBJ whole genome shotgun (WGS) entry which is preliminary data.</text>
</comment>
<organism evidence="2 3">
    <name type="scientific">Streptomyces chryseus</name>
    <dbReference type="NCBI Taxonomy" id="68186"/>
    <lineage>
        <taxon>Bacteria</taxon>
        <taxon>Bacillati</taxon>
        <taxon>Actinomycetota</taxon>
        <taxon>Actinomycetes</taxon>
        <taxon>Kitasatosporales</taxon>
        <taxon>Streptomycetaceae</taxon>
        <taxon>Streptomyces</taxon>
    </lineage>
</organism>
<proteinExistence type="predicted"/>